<dbReference type="KEGG" id="ovi:T265_04026"/>
<dbReference type="OrthoDB" id="10065625at2759"/>
<evidence type="ECO:0000256" key="1">
    <source>
        <dbReference type="SAM" id="MobiDB-lite"/>
    </source>
</evidence>
<dbReference type="CTD" id="20318212"/>
<protein>
    <recommendedName>
        <fullName evidence="4">Reverse transcriptase domain-containing protein</fullName>
    </recommendedName>
</protein>
<feature type="region of interest" description="Disordered" evidence="1">
    <location>
        <begin position="51"/>
        <end position="110"/>
    </location>
</feature>
<proteinExistence type="predicted"/>
<evidence type="ECO:0000313" key="3">
    <source>
        <dbReference type="Proteomes" id="UP000054324"/>
    </source>
</evidence>
<evidence type="ECO:0000313" key="2">
    <source>
        <dbReference type="EMBL" id="KER29374.1"/>
    </source>
</evidence>
<dbReference type="Proteomes" id="UP000054324">
    <property type="component" value="Unassembled WGS sequence"/>
</dbReference>
<organism evidence="2 3">
    <name type="scientific">Opisthorchis viverrini</name>
    <name type="common">Southeast Asian liver fluke</name>
    <dbReference type="NCBI Taxonomy" id="6198"/>
    <lineage>
        <taxon>Eukaryota</taxon>
        <taxon>Metazoa</taxon>
        <taxon>Spiralia</taxon>
        <taxon>Lophotrochozoa</taxon>
        <taxon>Platyhelminthes</taxon>
        <taxon>Trematoda</taxon>
        <taxon>Digenea</taxon>
        <taxon>Opisthorchiida</taxon>
        <taxon>Opisthorchiata</taxon>
        <taxon>Opisthorchiidae</taxon>
        <taxon>Opisthorchis</taxon>
    </lineage>
</organism>
<name>A0A075AH54_OPIVI</name>
<gene>
    <name evidence="2" type="ORF">T265_04026</name>
</gene>
<keyword evidence="3" id="KW-1185">Reference proteome</keyword>
<feature type="compositionally biased region" description="Basic and acidic residues" evidence="1">
    <location>
        <begin position="93"/>
        <end position="110"/>
    </location>
</feature>
<dbReference type="RefSeq" id="XP_009166908.1">
    <property type="nucleotide sequence ID" value="XM_009168644.1"/>
</dbReference>
<sequence>MERILKRAILDHLTSSNLISPAQHGFLPNRSCLTNMLVFMDSLTQAKDEELISDAKASDDKDSNTVKSPIRGHPTAKHTREESPVSLSRRHYRSSDEDELRHRREIRSSK</sequence>
<accession>A0A075AH54</accession>
<dbReference type="EMBL" id="KL596680">
    <property type="protein sequence ID" value="KER29374.1"/>
    <property type="molecule type" value="Genomic_DNA"/>
</dbReference>
<evidence type="ECO:0008006" key="4">
    <source>
        <dbReference type="Google" id="ProtNLM"/>
    </source>
</evidence>
<dbReference type="AlphaFoldDB" id="A0A075AH54"/>
<dbReference type="GeneID" id="20318212"/>
<reference evidence="2 3" key="1">
    <citation type="submission" date="2013-11" db="EMBL/GenBank/DDBJ databases">
        <title>Opisthorchis viverrini - life in the bile duct.</title>
        <authorList>
            <person name="Young N.D."/>
            <person name="Nagarajan N."/>
            <person name="Lin S.J."/>
            <person name="Korhonen P.K."/>
            <person name="Jex A.R."/>
            <person name="Hall R.S."/>
            <person name="Safavi-Hemami H."/>
            <person name="Kaewkong W."/>
            <person name="Bertrand D."/>
            <person name="Gao S."/>
            <person name="Seet Q."/>
            <person name="Wongkham S."/>
            <person name="Teh B.T."/>
            <person name="Wongkham C."/>
            <person name="Intapan P.M."/>
            <person name="Maleewong W."/>
            <person name="Yang X."/>
            <person name="Hu M."/>
            <person name="Wang Z."/>
            <person name="Hofmann A."/>
            <person name="Sternberg P.W."/>
            <person name="Tan P."/>
            <person name="Wang J."/>
            <person name="Gasser R.B."/>
        </authorList>
    </citation>
    <scope>NUCLEOTIDE SEQUENCE [LARGE SCALE GENOMIC DNA]</scope>
</reference>